<dbReference type="EMBL" id="CAJVQC010002114">
    <property type="protein sequence ID" value="CAG8505957.1"/>
    <property type="molecule type" value="Genomic_DNA"/>
</dbReference>
<sequence length="152" mass="17149">MNQNYIYLLLLLIIPTVNAYTLKNCDNLLMQRVSRKSTLLNMAVTPQPPIAGQNMVVTVWTDIADQLVPEDRIYIDLWQPNDVYAYSQQICVGNNSCPISPGKSVNITVKVSLPGYIDIQALEVYSLIAYWDSQPTTVRQLHVLGCSDKYKP</sequence>
<accession>A0ACA9L3Z0</accession>
<gene>
    <name evidence="1" type="ORF">RPERSI_LOCUS2036</name>
</gene>
<evidence type="ECO:0000313" key="2">
    <source>
        <dbReference type="Proteomes" id="UP000789920"/>
    </source>
</evidence>
<keyword evidence="2" id="KW-1185">Reference proteome</keyword>
<reference evidence="1" key="1">
    <citation type="submission" date="2021-06" db="EMBL/GenBank/DDBJ databases">
        <authorList>
            <person name="Kallberg Y."/>
            <person name="Tangrot J."/>
            <person name="Rosling A."/>
        </authorList>
    </citation>
    <scope>NUCLEOTIDE SEQUENCE</scope>
    <source>
        <strain evidence="1">MA461A</strain>
    </source>
</reference>
<comment type="caution">
    <text evidence="1">The sequence shown here is derived from an EMBL/GenBank/DDBJ whole genome shotgun (WGS) entry which is preliminary data.</text>
</comment>
<name>A0ACA9L3Z0_9GLOM</name>
<dbReference type="Proteomes" id="UP000789920">
    <property type="component" value="Unassembled WGS sequence"/>
</dbReference>
<protein>
    <submittedName>
        <fullName evidence="1">27310_t:CDS:1</fullName>
    </submittedName>
</protein>
<proteinExistence type="predicted"/>
<evidence type="ECO:0000313" key="1">
    <source>
        <dbReference type="EMBL" id="CAG8505957.1"/>
    </source>
</evidence>
<organism evidence="1 2">
    <name type="scientific">Racocetra persica</name>
    <dbReference type="NCBI Taxonomy" id="160502"/>
    <lineage>
        <taxon>Eukaryota</taxon>
        <taxon>Fungi</taxon>
        <taxon>Fungi incertae sedis</taxon>
        <taxon>Mucoromycota</taxon>
        <taxon>Glomeromycotina</taxon>
        <taxon>Glomeromycetes</taxon>
        <taxon>Diversisporales</taxon>
        <taxon>Gigasporaceae</taxon>
        <taxon>Racocetra</taxon>
    </lineage>
</organism>